<dbReference type="EMBL" id="AZJT01000065">
    <property type="protein sequence ID" value="ETW88356.1"/>
    <property type="molecule type" value="Genomic_DNA"/>
</dbReference>
<protein>
    <submittedName>
        <fullName evidence="1">Uncharacterized protein</fullName>
    </submittedName>
</protein>
<sequence>MIEVLTCICICISFWLHKNSIIVAMPASAKEVTGRKSPRVRVSKSKLLCIEYRDFLEAIKILLYHLSVNLYSVIKSNRKAF</sequence>
<name>A0A0E2Q218_STRTR</name>
<accession>A0A0E2Q218</accession>
<dbReference type="HOGENOM" id="CLU_2572528_0_0_9"/>
<organism evidence="1 2">
    <name type="scientific">Streptococcus thermophilus M17PTZA496</name>
    <dbReference type="NCBI Taxonomy" id="1433289"/>
    <lineage>
        <taxon>Bacteria</taxon>
        <taxon>Bacillati</taxon>
        <taxon>Bacillota</taxon>
        <taxon>Bacilli</taxon>
        <taxon>Lactobacillales</taxon>
        <taxon>Streptococcaceae</taxon>
        <taxon>Streptococcus</taxon>
    </lineage>
</organism>
<dbReference type="Proteomes" id="UP000024559">
    <property type="component" value="Chromosome"/>
</dbReference>
<gene>
    <name evidence="1" type="ORF">X841_09275</name>
</gene>
<dbReference type="PATRIC" id="fig|1433289.7.peg.1919"/>
<comment type="caution">
    <text evidence="1">The sequence shown here is derived from an EMBL/GenBank/DDBJ whole genome shotgun (WGS) entry which is preliminary data.</text>
</comment>
<proteinExistence type="predicted"/>
<evidence type="ECO:0000313" key="1">
    <source>
        <dbReference type="EMBL" id="ETW88356.1"/>
    </source>
</evidence>
<reference evidence="2" key="1">
    <citation type="submission" date="2013-12" db="EMBL/GenBank/DDBJ databases">
        <title>Genome sequences of Streptococcus thermophilus strains MTH17CL396 and M17PTZA496 isolated from Fontina cheese in Valle d'Aosta region (Italy).</title>
        <authorList>
            <person name="Treu L."/>
            <person name="Giacomini A."/>
            <person name="Corich V."/>
            <person name="Vendramin V."/>
            <person name="Bovo B."/>
        </authorList>
    </citation>
    <scope>NUCLEOTIDE SEQUENCE [LARGE SCALE GENOMIC DNA]</scope>
    <source>
        <strain evidence="2">M17PTZA496</strain>
    </source>
</reference>
<dbReference type="AlphaFoldDB" id="A0A0E2Q218"/>
<evidence type="ECO:0000313" key="2">
    <source>
        <dbReference type="Proteomes" id="UP000024559"/>
    </source>
</evidence>